<proteinExistence type="inferred from homology"/>
<keyword evidence="4" id="KW-1185">Reference proteome</keyword>
<dbReference type="InterPro" id="IPR036291">
    <property type="entry name" value="NAD(P)-bd_dom_sf"/>
</dbReference>
<dbReference type="SUPFAM" id="SSF51735">
    <property type="entry name" value="NAD(P)-binding Rossmann-fold domains"/>
    <property type="match status" value="1"/>
</dbReference>
<accession>A0ABM7WPN5</accession>
<dbReference type="InterPro" id="IPR002347">
    <property type="entry name" value="SDR_fam"/>
</dbReference>
<dbReference type="CDD" id="cd05233">
    <property type="entry name" value="SDR_c"/>
    <property type="match status" value="1"/>
</dbReference>
<dbReference type="PRINTS" id="PR00081">
    <property type="entry name" value="GDHRDH"/>
</dbReference>
<dbReference type="NCBIfam" id="NF005309">
    <property type="entry name" value="PRK06841.1"/>
    <property type="match status" value="1"/>
</dbReference>
<protein>
    <submittedName>
        <fullName evidence="3">D-threitol dehydrogenase</fullName>
    </submittedName>
</protein>
<dbReference type="NCBIfam" id="NF005559">
    <property type="entry name" value="PRK07231.1"/>
    <property type="match status" value="1"/>
</dbReference>
<comment type="similarity">
    <text evidence="1">Belongs to the short-chain dehydrogenases/reductases (SDR) family.</text>
</comment>
<dbReference type="PROSITE" id="PS00061">
    <property type="entry name" value="ADH_SHORT"/>
    <property type="match status" value="1"/>
</dbReference>
<gene>
    <name evidence="3" type="primary">kduD</name>
    <name evidence="3" type="ORF">AMOR_04210</name>
</gene>
<sequence>MFDLTGKTAIVTGGAGGIGLAIATLFAARGANQVLVGQKARVKEVAASLPGGDARHVGVMGDVADARSAAEVVDTALQRFGRIDVLVNNAGISVVESAEVLREADFDRVMAVNVKGPFLMSQAVGKVMIRQGSGRIVNIASQAGVVALDRHLAYCTSKFALIGLTKVLALEWAKHGITVNAVSPTVVETPLGKRVWSGEAGEAMKRKIPTGRFAQPEEIAAAVLYLVSDVAGMINGENLVIDGGYTIQ</sequence>
<dbReference type="Pfam" id="PF13561">
    <property type="entry name" value="adh_short_C2"/>
    <property type="match status" value="1"/>
</dbReference>
<dbReference type="PANTHER" id="PTHR42760:SF115">
    <property type="entry name" value="3-OXOACYL-[ACYL-CARRIER-PROTEIN] REDUCTASE FABG"/>
    <property type="match status" value="1"/>
</dbReference>
<dbReference type="InterPro" id="IPR020904">
    <property type="entry name" value="Sc_DH/Rdtase_CS"/>
</dbReference>
<name>A0ABM7WPN5_9BACT</name>
<keyword evidence="2" id="KW-0560">Oxidoreductase</keyword>
<dbReference type="PANTHER" id="PTHR42760">
    <property type="entry name" value="SHORT-CHAIN DEHYDROGENASES/REDUCTASES FAMILY MEMBER"/>
    <property type="match status" value="1"/>
</dbReference>
<dbReference type="RefSeq" id="WP_248357946.1">
    <property type="nucleotide sequence ID" value="NZ_AP025591.1"/>
</dbReference>
<dbReference type="EMBL" id="AP025591">
    <property type="protein sequence ID" value="BDG01425.1"/>
    <property type="molecule type" value="Genomic_DNA"/>
</dbReference>
<evidence type="ECO:0000256" key="2">
    <source>
        <dbReference type="ARBA" id="ARBA00023002"/>
    </source>
</evidence>
<dbReference type="PRINTS" id="PR00080">
    <property type="entry name" value="SDRFAMILY"/>
</dbReference>
<evidence type="ECO:0000256" key="1">
    <source>
        <dbReference type="ARBA" id="ARBA00006484"/>
    </source>
</evidence>
<evidence type="ECO:0000313" key="3">
    <source>
        <dbReference type="EMBL" id="BDG01425.1"/>
    </source>
</evidence>
<reference evidence="4" key="1">
    <citation type="journal article" date="2022" name="Int. J. Syst. Evol. Microbiol.">
        <title>Anaeromyxobacter oryzae sp. nov., Anaeromyxobacter diazotrophicus sp. nov. and Anaeromyxobacter paludicola sp. nov., isolated from paddy soils.</title>
        <authorList>
            <person name="Itoh H."/>
            <person name="Xu Z."/>
            <person name="Mise K."/>
            <person name="Masuda Y."/>
            <person name="Ushijima N."/>
            <person name="Hayakawa C."/>
            <person name="Shiratori Y."/>
            <person name="Senoo K."/>
        </authorList>
    </citation>
    <scope>NUCLEOTIDE SEQUENCE [LARGE SCALE GENOMIC DNA]</scope>
    <source>
        <strain evidence="4">Red232</strain>
    </source>
</reference>
<dbReference type="Proteomes" id="UP001162891">
    <property type="component" value="Chromosome"/>
</dbReference>
<dbReference type="Gene3D" id="3.40.50.720">
    <property type="entry name" value="NAD(P)-binding Rossmann-like Domain"/>
    <property type="match status" value="1"/>
</dbReference>
<evidence type="ECO:0000313" key="4">
    <source>
        <dbReference type="Proteomes" id="UP001162891"/>
    </source>
</evidence>
<organism evidence="3 4">
    <name type="scientific">Anaeromyxobacter oryzae</name>
    <dbReference type="NCBI Taxonomy" id="2918170"/>
    <lineage>
        <taxon>Bacteria</taxon>
        <taxon>Pseudomonadati</taxon>
        <taxon>Myxococcota</taxon>
        <taxon>Myxococcia</taxon>
        <taxon>Myxococcales</taxon>
        <taxon>Cystobacterineae</taxon>
        <taxon>Anaeromyxobacteraceae</taxon>
        <taxon>Anaeromyxobacter</taxon>
    </lineage>
</organism>